<keyword evidence="3" id="KW-0810">Translation regulation</keyword>
<keyword evidence="11" id="KW-1185">Reference proteome</keyword>
<evidence type="ECO:0000256" key="6">
    <source>
        <dbReference type="RuleBase" id="RU004374"/>
    </source>
</evidence>
<dbReference type="InterPro" id="IPR023398">
    <property type="entry name" value="TIF_eIF4e-like"/>
</dbReference>
<evidence type="ECO:0000256" key="3">
    <source>
        <dbReference type="ARBA" id="ARBA00022845"/>
    </source>
</evidence>
<keyword evidence="5 6" id="KW-0648">Protein biosynthesis</keyword>
<evidence type="ECO:0000256" key="4">
    <source>
        <dbReference type="ARBA" id="ARBA00022884"/>
    </source>
</evidence>
<evidence type="ECO:0000256" key="7">
    <source>
        <dbReference type="SAM" id="MobiDB-lite"/>
    </source>
</evidence>
<proteinExistence type="inferred from homology"/>
<sequence length="364" mass="41320">MASGDKHELNEPWAIWEQREQGKNMSYADKLFKLCTFSTVEEFWGYWNNIPSPSQALFDGFTRKKFADRTVEGFAVFKDGIVPEWEDPENKNGGEWSIRKEVGAEELDEFWEKLVLGAIGELMDPGNEVTGVRVIHKNNTKDRKDLGNNYRFEIWLRGASRAAADEIRNKTLEVVNSGSLGAPWVSNEFSNLLSSRRKLLYGLFAFGPGTILGLYLYSVKKRMQRENGVMRREMVESELNDVQERYDKDLVLANAVQEIRDRLRRLEEEAIVSRQNTATVATAASSKADKVKMQPRKEMSPPSESKIEVALAVLKSNEKSDEQKAGALLSRPTSSVGGSQGRRDQRHQERLQQDVAAQIAKQKE</sequence>
<feature type="compositionally biased region" description="Basic and acidic residues" evidence="7">
    <location>
        <begin position="287"/>
        <end position="299"/>
    </location>
</feature>
<evidence type="ECO:0000256" key="1">
    <source>
        <dbReference type="ARBA" id="ARBA00009860"/>
    </source>
</evidence>
<feature type="compositionally biased region" description="Basic and acidic residues" evidence="7">
    <location>
        <begin position="341"/>
        <end position="352"/>
    </location>
</feature>
<evidence type="ECO:0000256" key="2">
    <source>
        <dbReference type="ARBA" id="ARBA00022540"/>
    </source>
</evidence>
<keyword evidence="8" id="KW-1133">Transmembrane helix</keyword>
<accession>A0A3M6VGP3</accession>
<evidence type="ECO:0000256" key="8">
    <source>
        <dbReference type="SAM" id="Phobius"/>
    </source>
</evidence>
<name>A0A3M6VGP3_9STRA</name>
<keyword evidence="8" id="KW-0812">Transmembrane</keyword>
<protein>
    <submittedName>
        <fullName evidence="9">Uncharacterized protein</fullName>
    </submittedName>
</protein>
<dbReference type="VEuPathDB" id="FungiDB:DD237_006479"/>
<organism evidence="9 11">
    <name type="scientific">Peronospora effusa</name>
    <dbReference type="NCBI Taxonomy" id="542832"/>
    <lineage>
        <taxon>Eukaryota</taxon>
        <taxon>Sar</taxon>
        <taxon>Stramenopiles</taxon>
        <taxon>Oomycota</taxon>
        <taxon>Peronosporomycetes</taxon>
        <taxon>Peronosporales</taxon>
        <taxon>Peronosporaceae</taxon>
        <taxon>Peronospora</taxon>
    </lineage>
</organism>
<evidence type="ECO:0000313" key="11">
    <source>
        <dbReference type="Proteomes" id="UP000282087"/>
    </source>
</evidence>
<comment type="similarity">
    <text evidence="1 6">Belongs to the eukaryotic initiation factor 4E family.</text>
</comment>
<dbReference type="SUPFAM" id="SSF55418">
    <property type="entry name" value="eIF4e-like"/>
    <property type="match status" value="1"/>
</dbReference>
<feature type="region of interest" description="Disordered" evidence="7">
    <location>
        <begin position="318"/>
        <end position="364"/>
    </location>
</feature>
<dbReference type="Pfam" id="PF01652">
    <property type="entry name" value="IF4E"/>
    <property type="match status" value="1"/>
</dbReference>
<keyword evidence="2 6" id="KW-0396">Initiation factor</keyword>
<keyword evidence="4 6" id="KW-0694">RNA-binding</keyword>
<dbReference type="EMBL" id="QLLG01000225">
    <property type="protein sequence ID" value="RMX65894.1"/>
    <property type="molecule type" value="Genomic_DNA"/>
</dbReference>
<feature type="transmembrane region" description="Helical" evidence="8">
    <location>
        <begin position="199"/>
        <end position="217"/>
    </location>
</feature>
<dbReference type="PANTHER" id="PTHR11960">
    <property type="entry name" value="EUKARYOTIC TRANSLATION INITIATION FACTOR 4E RELATED"/>
    <property type="match status" value="1"/>
</dbReference>
<evidence type="ECO:0000256" key="5">
    <source>
        <dbReference type="ARBA" id="ARBA00022917"/>
    </source>
</evidence>
<dbReference type="PANTHER" id="PTHR11960:SF8">
    <property type="entry name" value="EUKARYOTIC TRANSLATION INITIATION FACTOR 4E1-RELATED"/>
    <property type="match status" value="1"/>
</dbReference>
<dbReference type="Proteomes" id="UP000286097">
    <property type="component" value="Unassembled WGS sequence"/>
</dbReference>
<dbReference type="OrthoDB" id="590761at2759"/>
<dbReference type="Proteomes" id="UP000282087">
    <property type="component" value="Unassembled WGS sequence"/>
</dbReference>
<dbReference type="InterPro" id="IPR001040">
    <property type="entry name" value="TIF_eIF_4E"/>
</dbReference>
<gene>
    <name evidence="10" type="ORF">DD237_006479</name>
    <name evidence="9" type="ORF">DD238_003901</name>
</gene>
<evidence type="ECO:0000313" key="9">
    <source>
        <dbReference type="EMBL" id="RMX65894.1"/>
    </source>
</evidence>
<dbReference type="EMBL" id="QKXF01000686">
    <property type="protein sequence ID" value="RQM09583.1"/>
    <property type="molecule type" value="Genomic_DNA"/>
</dbReference>
<reference evidence="11 12" key="1">
    <citation type="submission" date="2018-06" db="EMBL/GenBank/DDBJ databases">
        <title>Comparative genomics of downy mildews reveals potential adaptations to biotrophy.</title>
        <authorList>
            <person name="Fletcher K."/>
            <person name="Klosterman S.J."/>
            <person name="Derevnina L."/>
            <person name="Martin F."/>
            <person name="Koike S."/>
            <person name="Reyes Chin-Wo S."/>
            <person name="Mou B."/>
            <person name="Michelmore R."/>
        </authorList>
    </citation>
    <scope>NUCLEOTIDE SEQUENCE [LARGE SCALE GENOMIC DNA]</scope>
    <source>
        <strain evidence="10 12">R13</strain>
        <strain evidence="9 11">R14</strain>
    </source>
</reference>
<dbReference type="GO" id="GO:0016281">
    <property type="term" value="C:eukaryotic translation initiation factor 4F complex"/>
    <property type="evidence" value="ECO:0007669"/>
    <property type="project" value="TreeGrafter"/>
</dbReference>
<dbReference type="GO" id="GO:0006417">
    <property type="term" value="P:regulation of translation"/>
    <property type="evidence" value="ECO:0007669"/>
    <property type="project" value="UniProtKB-KW"/>
</dbReference>
<evidence type="ECO:0000313" key="10">
    <source>
        <dbReference type="EMBL" id="RQM09583.1"/>
    </source>
</evidence>
<dbReference type="STRING" id="542832.A0A3M6VGP3"/>
<comment type="caution">
    <text evidence="9">The sequence shown here is derived from an EMBL/GenBank/DDBJ whole genome shotgun (WGS) entry which is preliminary data.</text>
</comment>
<dbReference type="GO" id="GO:0003743">
    <property type="term" value="F:translation initiation factor activity"/>
    <property type="evidence" value="ECO:0007669"/>
    <property type="project" value="UniProtKB-KW"/>
</dbReference>
<dbReference type="AlphaFoldDB" id="A0A3M6VGP3"/>
<dbReference type="Gene3D" id="3.30.760.10">
    <property type="entry name" value="RNA Cap, Translation Initiation Factor Eif4e"/>
    <property type="match status" value="1"/>
</dbReference>
<feature type="region of interest" description="Disordered" evidence="7">
    <location>
        <begin position="283"/>
        <end position="305"/>
    </location>
</feature>
<dbReference type="GO" id="GO:0000340">
    <property type="term" value="F:RNA 7-methylguanosine cap binding"/>
    <property type="evidence" value="ECO:0007669"/>
    <property type="project" value="TreeGrafter"/>
</dbReference>
<keyword evidence="8" id="KW-0472">Membrane</keyword>
<evidence type="ECO:0000313" key="12">
    <source>
        <dbReference type="Proteomes" id="UP000286097"/>
    </source>
</evidence>